<dbReference type="RefSeq" id="WP_435142499.1">
    <property type="nucleotide sequence ID" value="NZ_CP170812.1"/>
</dbReference>
<dbReference type="PROSITE" id="PS51257">
    <property type="entry name" value="PROKAR_LIPOPROTEIN"/>
    <property type="match status" value="1"/>
</dbReference>
<comment type="caution">
    <text evidence="1">The sequence shown here is derived from an EMBL/GenBank/DDBJ whole genome shotgun (WGS) entry which is preliminary data.</text>
</comment>
<gene>
    <name evidence="1" type="ORF">KHW66_08125</name>
</gene>
<organism evidence="1 2">
    <name type="scientific">Faecalibacterium prausnitzii</name>
    <dbReference type="NCBI Taxonomy" id="853"/>
    <lineage>
        <taxon>Bacteria</taxon>
        <taxon>Bacillati</taxon>
        <taxon>Bacillota</taxon>
        <taxon>Clostridia</taxon>
        <taxon>Eubacteriales</taxon>
        <taxon>Oscillospiraceae</taxon>
        <taxon>Faecalibacterium</taxon>
    </lineage>
</organism>
<dbReference type="EMBL" id="JAGZAM010000012">
    <property type="protein sequence ID" value="MBS5687972.1"/>
    <property type="molecule type" value="Genomic_DNA"/>
</dbReference>
<reference evidence="1" key="1">
    <citation type="submission" date="2021-02" db="EMBL/GenBank/DDBJ databases">
        <title>Infant gut strain persistence is associated with maternal origin, phylogeny, and functional potential including surface adhesion and iron acquisition.</title>
        <authorList>
            <person name="Lou Y.C."/>
        </authorList>
    </citation>
    <scope>NUCLEOTIDE SEQUENCE</scope>
    <source>
        <strain evidence="1">L3_101_367G1_dasL3_101_367G1_metabat.metabat.26</strain>
    </source>
</reference>
<evidence type="ECO:0000313" key="2">
    <source>
        <dbReference type="Proteomes" id="UP000733372"/>
    </source>
</evidence>
<evidence type="ECO:0008006" key="3">
    <source>
        <dbReference type="Google" id="ProtNLM"/>
    </source>
</evidence>
<protein>
    <recommendedName>
        <fullName evidence="3">Lipoprotein</fullName>
    </recommendedName>
</protein>
<name>A0A943FXN1_9FIRM</name>
<proteinExistence type="predicted"/>
<sequence>MKLTKKLLAMALAGVMLLTILTGCSSRKSGDRLVEEYMAAFLSENLGYKDIPITHDVPEIKTVADMFKASWLNEHGDWAISPNSSTYTTLRNVFSNYENGYTVNLYACEVDSKQSELHQTMRVMPLILWGGLPLHSSRGRLTAVKCATRLVTRGEKSYRIAVIIYDRTAG</sequence>
<accession>A0A943FXN1</accession>
<dbReference type="AlphaFoldDB" id="A0A943FXN1"/>
<evidence type="ECO:0000313" key="1">
    <source>
        <dbReference type="EMBL" id="MBS5687972.1"/>
    </source>
</evidence>
<dbReference type="Proteomes" id="UP000733372">
    <property type="component" value="Unassembled WGS sequence"/>
</dbReference>